<dbReference type="RefSeq" id="WP_230822822.1">
    <property type="nucleotide sequence ID" value="NZ_CWJI01000018.1"/>
</dbReference>
<feature type="domain" description="Tox-REase-5" evidence="1">
    <location>
        <begin position="12"/>
        <end position="80"/>
    </location>
</feature>
<evidence type="ECO:0000313" key="2">
    <source>
        <dbReference type="EMBL" id="CRY56881.1"/>
    </source>
</evidence>
<reference evidence="3" key="1">
    <citation type="submission" date="2015-03" db="EMBL/GenBank/DDBJ databases">
        <authorList>
            <consortium name="Pathogen Informatics"/>
        </authorList>
    </citation>
    <scope>NUCLEOTIDE SEQUENCE [LARGE SCALE GENOMIC DNA]</scope>
    <source>
        <strain evidence="3">R148</strain>
    </source>
</reference>
<accession>A0A0H5MIF3</accession>
<name>A0A0H5MIF3_YERIN</name>
<dbReference type="InterPro" id="IPR028904">
    <property type="entry name" value="Tox-REase-5_dom"/>
</dbReference>
<dbReference type="Proteomes" id="UP000043316">
    <property type="component" value="Unassembled WGS sequence"/>
</dbReference>
<dbReference type="AlphaFoldDB" id="A0A0H5MIF3"/>
<organism evidence="2 3">
    <name type="scientific">Yersinia intermedia</name>
    <dbReference type="NCBI Taxonomy" id="631"/>
    <lineage>
        <taxon>Bacteria</taxon>
        <taxon>Pseudomonadati</taxon>
        <taxon>Pseudomonadota</taxon>
        <taxon>Gammaproteobacteria</taxon>
        <taxon>Enterobacterales</taxon>
        <taxon>Yersiniaceae</taxon>
        <taxon>Yersinia</taxon>
    </lineage>
</organism>
<protein>
    <recommendedName>
        <fullName evidence="1">Tox-REase-5 domain-containing protein</fullName>
    </recommendedName>
</protein>
<evidence type="ECO:0000313" key="3">
    <source>
        <dbReference type="Proteomes" id="UP000043316"/>
    </source>
</evidence>
<gene>
    <name evidence="2" type="ORF">ERS008476_03928</name>
</gene>
<dbReference type="EMBL" id="CWJI01000018">
    <property type="protein sequence ID" value="CRY56881.1"/>
    <property type="molecule type" value="Genomic_DNA"/>
</dbReference>
<sequence>MPSISLVRLSIFLSINFYGWKDKLCQFWEAKARYDQFFDAFGDPKGWWKGYKSGLSQAARRQAVATVNQPLKVVWVFMQPVSYRYFSKMFKDLKNINTRWVP</sequence>
<proteinExistence type="predicted"/>
<dbReference type="Pfam" id="PF15648">
    <property type="entry name" value="Tox-REase-5"/>
    <property type="match status" value="1"/>
</dbReference>
<evidence type="ECO:0000259" key="1">
    <source>
        <dbReference type="Pfam" id="PF15648"/>
    </source>
</evidence>